<dbReference type="Proteomes" id="UP001056120">
    <property type="component" value="Linkage Group LG28"/>
</dbReference>
<sequence length="441" mass="50997">MTANRKRRRATSVKKDIISNLAEHLIDLIFERLPMDDAVRTSVLSTKWRYKWTTMRALTISQQFSKRALTISQQFSKRFIRIGPYHPNGFITVINQIMIHHNGPLLKFYLYIPNIVLDSFQEVDQWMLMLPGKGVRVLTLISINQVYPVPSSVYSCLELRQFGLFNCIFNPPLEFQGFLSLEHLCFERVDFEGNLGGTIINLPHLTELTMEKCENCNNFNIKAEKLRLLWVISCPDAMLLRLFHSKYLDRVRICFLKPAEDFLQVERITLPTMLSNLPNLICLTIDGYFLKFLAAKRFPKWLPHVVKCLKRLEFQSLNFGDLEGALCMLQSLPNLKQLRVTYTQLGPKADLESTSNYLESANCVARTLFKLQTVEITSLEGSRPELLFILFLLYHSPHLETMIIRPTATTDAEKRLKIAKAVMLFPRASTKAKMIYLNPQL</sequence>
<name>A0ACB8YD93_9ASTR</name>
<reference evidence="2" key="1">
    <citation type="journal article" date="2022" name="Mol. Ecol. Resour.">
        <title>The genomes of chicory, endive, great burdock and yacon provide insights into Asteraceae palaeo-polyploidization history and plant inulin production.</title>
        <authorList>
            <person name="Fan W."/>
            <person name="Wang S."/>
            <person name="Wang H."/>
            <person name="Wang A."/>
            <person name="Jiang F."/>
            <person name="Liu H."/>
            <person name="Zhao H."/>
            <person name="Xu D."/>
            <person name="Zhang Y."/>
        </authorList>
    </citation>
    <scope>NUCLEOTIDE SEQUENCE [LARGE SCALE GENOMIC DNA]</scope>
    <source>
        <strain evidence="2">cv. Yunnan</strain>
    </source>
</reference>
<gene>
    <name evidence="1" type="ORF">L1987_83704</name>
</gene>
<accession>A0ACB8YD93</accession>
<evidence type="ECO:0000313" key="1">
    <source>
        <dbReference type="EMBL" id="KAI3683204.1"/>
    </source>
</evidence>
<reference evidence="1 2" key="2">
    <citation type="journal article" date="2022" name="Mol. Ecol. Resour.">
        <title>The genomes of chicory, endive, great burdock and yacon provide insights into Asteraceae paleo-polyploidization history and plant inulin production.</title>
        <authorList>
            <person name="Fan W."/>
            <person name="Wang S."/>
            <person name="Wang H."/>
            <person name="Wang A."/>
            <person name="Jiang F."/>
            <person name="Liu H."/>
            <person name="Zhao H."/>
            <person name="Xu D."/>
            <person name="Zhang Y."/>
        </authorList>
    </citation>
    <scope>NUCLEOTIDE SEQUENCE [LARGE SCALE GENOMIC DNA]</scope>
    <source>
        <strain evidence="2">cv. Yunnan</strain>
        <tissue evidence="1">Leaves</tissue>
    </source>
</reference>
<comment type="caution">
    <text evidence="1">The sequence shown here is derived from an EMBL/GenBank/DDBJ whole genome shotgun (WGS) entry which is preliminary data.</text>
</comment>
<proteinExistence type="predicted"/>
<dbReference type="EMBL" id="CM042045">
    <property type="protein sequence ID" value="KAI3683204.1"/>
    <property type="molecule type" value="Genomic_DNA"/>
</dbReference>
<keyword evidence="2" id="KW-1185">Reference proteome</keyword>
<organism evidence="1 2">
    <name type="scientific">Smallanthus sonchifolius</name>
    <dbReference type="NCBI Taxonomy" id="185202"/>
    <lineage>
        <taxon>Eukaryota</taxon>
        <taxon>Viridiplantae</taxon>
        <taxon>Streptophyta</taxon>
        <taxon>Embryophyta</taxon>
        <taxon>Tracheophyta</taxon>
        <taxon>Spermatophyta</taxon>
        <taxon>Magnoliopsida</taxon>
        <taxon>eudicotyledons</taxon>
        <taxon>Gunneridae</taxon>
        <taxon>Pentapetalae</taxon>
        <taxon>asterids</taxon>
        <taxon>campanulids</taxon>
        <taxon>Asterales</taxon>
        <taxon>Asteraceae</taxon>
        <taxon>Asteroideae</taxon>
        <taxon>Heliantheae alliance</taxon>
        <taxon>Millerieae</taxon>
        <taxon>Smallanthus</taxon>
    </lineage>
</organism>
<protein>
    <submittedName>
        <fullName evidence="1">Uncharacterized protein</fullName>
    </submittedName>
</protein>
<evidence type="ECO:0000313" key="2">
    <source>
        <dbReference type="Proteomes" id="UP001056120"/>
    </source>
</evidence>